<feature type="compositionally biased region" description="Polar residues" evidence="1">
    <location>
        <begin position="235"/>
        <end position="248"/>
    </location>
</feature>
<protein>
    <submittedName>
        <fullName evidence="2">Uncharacterized protein</fullName>
    </submittedName>
</protein>
<gene>
    <name evidence="2" type="ORF">SLS58_008741</name>
</gene>
<reference evidence="2 3" key="1">
    <citation type="journal article" date="2023" name="Plant Dis.">
        <title>First Report of Diplodia intermedia Causing Canker and Dieback Diseases on Apple Trees in Canada.</title>
        <authorList>
            <person name="Ellouze W."/>
            <person name="Ilyukhin E."/>
            <person name="Sulman M."/>
            <person name="Ali S."/>
        </authorList>
    </citation>
    <scope>NUCLEOTIDE SEQUENCE [LARGE SCALE GENOMIC DNA]</scope>
    <source>
        <strain evidence="2 3">M45-28</strain>
    </source>
</reference>
<feature type="region of interest" description="Disordered" evidence="1">
    <location>
        <begin position="470"/>
        <end position="572"/>
    </location>
</feature>
<feature type="region of interest" description="Disordered" evidence="1">
    <location>
        <begin position="201"/>
        <end position="308"/>
    </location>
</feature>
<organism evidence="2 3">
    <name type="scientific">Diplodia intermedia</name>
    <dbReference type="NCBI Taxonomy" id="856260"/>
    <lineage>
        <taxon>Eukaryota</taxon>
        <taxon>Fungi</taxon>
        <taxon>Dikarya</taxon>
        <taxon>Ascomycota</taxon>
        <taxon>Pezizomycotina</taxon>
        <taxon>Dothideomycetes</taxon>
        <taxon>Dothideomycetes incertae sedis</taxon>
        <taxon>Botryosphaeriales</taxon>
        <taxon>Botryosphaeriaceae</taxon>
        <taxon>Diplodia</taxon>
    </lineage>
</organism>
<feature type="compositionally biased region" description="Polar residues" evidence="1">
    <location>
        <begin position="292"/>
        <end position="301"/>
    </location>
</feature>
<evidence type="ECO:0000313" key="2">
    <source>
        <dbReference type="EMBL" id="KAL1638623.1"/>
    </source>
</evidence>
<evidence type="ECO:0000256" key="1">
    <source>
        <dbReference type="SAM" id="MobiDB-lite"/>
    </source>
</evidence>
<accession>A0ABR3TGJ2</accession>
<sequence>MSENSSGNSPAPGGAPTPPTNNSYSPLQTQNHSNMEIEHSSISPEPFKQRGPPPVHTQTPDGYRATEESHSEDVHMTDVPVTDSEREELPVPQRNDNAPSKTNGKEDKDATMISTGQPVDTARHSASTGPVSRPTNCLQTCAGRQTDHAELPSEPQQGVNKLTAASSTVLPANDLQATGSGASMEQLTAADLEAATILMSMSRSGEPVQQQQQPQTVSTYAETAAAAPTVMHKASANSEVVSSTQQQGEPPMTDEEAAATLIALSRSSATEATVNSQPPVQQQCAEDKKQSELTASPQAASDTQLTTTDQYQLQAQQHIGATVAPGIKHKMDGRDPLSFYKNQKRARFSEILEDYQANHALRKAFWERTPAQSEDAECSQLPDTSNLIAASTPDSQNNRWLELTTPLRRGEVAKQLNKPEERSVSTEAYNLETANKPEETQPEISSALTEVIDTMSIDTESAIQCSDDQLSDDPLQAVNTKPVTNNSSTQPQIEPEAQDDPTDGPSATATPAARPHRNRNKALSTTNSDNDSPQAARDAEPTAPPPPPPPPPPQNTNGRPQARSRGSKIATGPIPAHIQSAHADLLSLRRAGHYPSPPAADAVRRRTDTGWVVGSKNHTVLLHAVPHYTTTAAPSTSDHGNQQPPQPPHPQLYYVNDTTDPPGGIILRETYTRRGGAARRAAPVDFACSADVRDVNKWVAQKLARWGCARARVDDMRGRRYADEEVAFLRAEAARWMGEWAREAGSVLPPRRALAGDMAMALNGRFEGRVVRLAFGGVREEVEAPRPRREGPGVDSVLERRGILRELGFPSTKGSRKGRGDGDGGGDGADADAEEGEDDEEP</sequence>
<comment type="caution">
    <text evidence="2">The sequence shown here is derived from an EMBL/GenBank/DDBJ whole genome shotgun (WGS) entry which is preliminary data.</text>
</comment>
<feature type="compositionally biased region" description="Polar residues" evidence="1">
    <location>
        <begin position="24"/>
        <end position="34"/>
    </location>
</feature>
<evidence type="ECO:0000313" key="3">
    <source>
        <dbReference type="Proteomes" id="UP001521184"/>
    </source>
</evidence>
<feature type="compositionally biased region" description="Basic and acidic residues" evidence="1">
    <location>
        <begin position="64"/>
        <end position="76"/>
    </location>
</feature>
<keyword evidence="3" id="KW-1185">Reference proteome</keyword>
<feature type="compositionally biased region" description="Polar residues" evidence="1">
    <location>
        <begin position="521"/>
        <end position="533"/>
    </location>
</feature>
<dbReference type="EMBL" id="JAKEKT020000077">
    <property type="protein sequence ID" value="KAL1638623.1"/>
    <property type="molecule type" value="Genomic_DNA"/>
</dbReference>
<feature type="compositionally biased region" description="Basic and acidic residues" evidence="1">
    <location>
        <begin position="782"/>
        <end position="804"/>
    </location>
</feature>
<proteinExistence type="predicted"/>
<name>A0ABR3TGJ2_9PEZI</name>
<feature type="region of interest" description="Disordered" evidence="1">
    <location>
        <begin position="1"/>
        <end position="164"/>
    </location>
</feature>
<feature type="compositionally biased region" description="Low complexity" evidence="1">
    <location>
        <begin position="1"/>
        <end position="12"/>
    </location>
</feature>
<feature type="compositionally biased region" description="Polar residues" evidence="1">
    <location>
        <begin position="112"/>
        <end position="143"/>
    </location>
</feature>
<feature type="region of interest" description="Disordered" evidence="1">
    <location>
        <begin position="630"/>
        <end position="650"/>
    </location>
</feature>
<feature type="region of interest" description="Disordered" evidence="1">
    <location>
        <begin position="782"/>
        <end position="842"/>
    </location>
</feature>
<feature type="compositionally biased region" description="Acidic residues" evidence="1">
    <location>
        <begin position="829"/>
        <end position="842"/>
    </location>
</feature>
<feature type="compositionally biased region" description="Polar residues" evidence="1">
    <location>
        <begin position="265"/>
        <end position="284"/>
    </location>
</feature>
<feature type="compositionally biased region" description="Pro residues" evidence="1">
    <location>
        <begin position="542"/>
        <end position="554"/>
    </location>
</feature>
<feature type="compositionally biased region" description="Polar residues" evidence="1">
    <location>
        <begin position="477"/>
        <end position="492"/>
    </location>
</feature>
<feature type="compositionally biased region" description="Polar residues" evidence="1">
    <location>
        <begin position="630"/>
        <end position="641"/>
    </location>
</feature>
<dbReference type="Proteomes" id="UP001521184">
    <property type="component" value="Unassembled WGS sequence"/>
</dbReference>
<feature type="compositionally biased region" description="Polar residues" evidence="1">
    <location>
        <begin position="154"/>
        <end position="164"/>
    </location>
</feature>